<name>A0A917HHA3_9BACI</name>
<keyword evidence="1" id="KW-0808">Transferase</keyword>
<evidence type="ECO:0000259" key="4">
    <source>
        <dbReference type="PROSITE" id="PS51186"/>
    </source>
</evidence>
<evidence type="ECO:0000256" key="1">
    <source>
        <dbReference type="ARBA" id="ARBA00022679"/>
    </source>
</evidence>
<dbReference type="Gene3D" id="3.40.630.30">
    <property type="match status" value="1"/>
</dbReference>
<dbReference type="InterPro" id="IPR000182">
    <property type="entry name" value="GNAT_dom"/>
</dbReference>
<evidence type="ECO:0000256" key="2">
    <source>
        <dbReference type="ARBA" id="ARBA00023315"/>
    </source>
</evidence>
<dbReference type="InterPro" id="IPR051531">
    <property type="entry name" value="N-acetyltransferase"/>
</dbReference>
<dbReference type="Pfam" id="PF13302">
    <property type="entry name" value="Acetyltransf_3"/>
    <property type="match status" value="1"/>
</dbReference>
<dbReference type="InterPro" id="IPR016181">
    <property type="entry name" value="Acyl_CoA_acyltransferase"/>
</dbReference>
<dbReference type="AlphaFoldDB" id="A0A917HHA3"/>
<dbReference type="PANTHER" id="PTHR43792">
    <property type="entry name" value="GNAT FAMILY, PUTATIVE (AFU_ORTHOLOGUE AFUA_3G00765)-RELATED-RELATED"/>
    <property type="match status" value="1"/>
</dbReference>
<organism evidence="5 6">
    <name type="scientific">Virgibacillus oceani</name>
    <dbReference type="NCBI Taxonomy" id="1479511"/>
    <lineage>
        <taxon>Bacteria</taxon>
        <taxon>Bacillati</taxon>
        <taxon>Bacillota</taxon>
        <taxon>Bacilli</taxon>
        <taxon>Bacillales</taxon>
        <taxon>Bacillaceae</taxon>
        <taxon>Virgibacillus</taxon>
    </lineage>
</organism>
<evidence type="ECO:0000313" key="6">
    <source>
        <dbReference type="Proteomes" id="UP000622860"/>
    </source>
</evidence>
<comment type="caution">
    <text evidence="5">The sequence shown here is derived from an EMBL/GenBank/DDBJ whole genome shotgun (WGS) entry which is preliminary data.</text>
</comment>
<keyword evidence="2" id="KW-0012">Acyltransferase</keyword>
<proteinExistence type="inferred from homology"/>
<evidence type="ECO:0000256" key="3">
    <source>
        <dbReference type="ARBA" id="ARBA00038502"/>
    </source>
</evidence>
<reference evidence="5" key="1">
    <citation type="journal article" date="2014" name="Int. J. Syst. Evol. Microbiol.">
        <title>Complete genome sequence of Corynebacterium casei LMG S-19264T (=DSM 44701T), isolated from a smear-ripened cheese.</title>
        <authorList>
            <consortium name="US DOE Joint Genome Institute (JGI-PGF)"/>
            <person name="Walter F."/>
            <person name="Albersmeier A."/>
            <person name="Kalinowski J."/>
            <person name="Ruckert C."/>
        </authorList>
    </citation>
    <scope>NUCLEOTIDE SEQUENCE</scope>
    <source>
        <strain evidence="5">CGMCC 1.12754</strain>
    </source>
</reference>
<dbReference type="PANTHER" id="PTHR43792:SF8">
    <property type="entry name" value="[RIBOSOMAL PROTEIN US5]-ALANINE N-ACETYLTRANSFERASE"/>
    <property type="match status" value="1"/>
</dbReference>
<gene>
    <name evidence="5" type="ORF">GCM10011398_24680</name>
</gene>
<comment type="similarity">
    <text evidence="3">Belongs to the acetyltransferase family. RimJ subfamily.</text>
</comment>
<dbReference type="EMBL" id="BMFR01000010">
    <property type="protein sequence ID" value="GGG78492.1"/>
    <property type="molecule type" value="Genomic_DNA"/>
</dbReference>
<dbReference type="GO" id="GO:0005737">
    <property type="term" value="C:cytoplasm"/>
    <property type="evidence" value="ECO:0007669"/>
    <property type="project" value="TreeGrafter"/>
</dbReference>
<dbReference type="RefSeq" id="WP_229683169.1">
    <property type="nucleotide sequence ID" value="NZ_BMFR01000010.1"/>
</dbReference>
<dbReference type="PROSITE" id="PS51186">
    <property type="entry name" value="GNAT"/>
    <property type="match status" value="1"/>
</dbReference>
<evidence type="ECO:0000313" key="5">
    <source>
        <dbReference type="EMBL" id="GGG78492.1"/>
    </source>
</evidence>
<dbReference type="SUPFAM" id="SSF55729">
    <property type="entry name" value="Acyl-CoA N-acyltransferases (Nat)"/>
    <property type="match status" value="1"/>
</dbReference>
<dbReference type="Proteomes" id="UP000622860">
    <property type="component" value="Unassembled WGS sequence"/>
</dbReference>
<sequence>MKQMNAPQVRIVPWDEGDLDLLRLLNSPEMTIHFGGPEAEDKLLARHKTYCEIAGQGTGRMFKIILLPYNEVVGSVGYWDKVWQGKDVFEIGWSVLPEFQGRGIATAATAKAIASAASEKKHRFIHAYPKIINPASNSICKKLGFLFMGECDFEYPIGNPIRCNDWRLEIGNN</sequence>
<feature type="domain" description="N-acetyltransferase" evidence="4">
    <location>
        <begin position="9"/>
        <end position="166"/>
    </location>
</feature>
<protein>
    <submittedName>
        <fullName evidence="5">N-acetyltransferase GCN5</fullName>
    </submittedName>
</protein>
<dbReference type="GO" id="GO:0008999">
    <property type="term" value="F:protein-N-terminal-alanine acetyltransferase activity"/>
    <property type="evidence" value="ECO:0007669"/>
    <property type="project" value="TreeGrafter"/>
</dbReference>
<reference evidence="5" key="2">
    <citation type="submission" date="2020-09" db="EMBL/GenBank/DDBJ databases">
        <authorList>
            <person name="Sun Q."/>
            <person name="Zhou Y."/>
        </authorList>
    </citation>
    <scope>NUCLEOTIDE SEQUENCE</scope>
    <source>
        <strain evidence="5">CGMCC 1.12754</strain>
    </source>
</reference>
<keyword evidence="6" id="KW-1185">Reference proteome</keyword>
<accession>A0A917HHA3</accession>